<keyword evidence="1" id="KW-0472">Membrane</keyword>
<organism evidence="2">
    <name type="scientific">uncultured Thermomicrobiales bacterium</name>
    <dbReference type="NCBI Taxonomy" id="1645740"/>
    <lineage>
        <taxon>Bacteria</taxon>
        <taxon>Pseudomonadati</taxon>
        <taxon>Thermomicrobiota</taxon>
        <taxon>Thermomicrobia</taxon>
        <taxon>Thermomicrobiales</taxon>
        <taxon>environmental samples</taxon>
    </lineage>
</organism>
<dbReference type="InterPro" id="IPR008407">
    <property type="entry name" value="Brnchd-chn_aa_trnsp_AzlD"/>
</dbReference>
<keyword evidence="1" id="KW-1133">Transmembrane helix</keyword>
<reference evidence="2" key="1">
    <citation type="submission" date="2020-02" db="EMBL/GenBank/DDBJ databases">
        <authorList>
            <person name="Meier V. D."/>
        </authorList>
    </citation>
    <scope>NUCLEOTIDE SEQUENCE</scope>
    <source>
        <strain evidence="2">AVDCRST_MAG87</strain>
    </source>
</reference>
<feature type="transmembrane region" description="Helical" evidence="1">
    <location>
        <begin position="82"/>
        <end position="100"/>
    </location>
</feature>
<dbReference type="EMBL" id="CADCWJ010000200">
    <property type="protein sequence ID" value="CAA9550679.1"/>
    <property type="molecule type" value="Genomic_DNA"/>
</dbReference>
<accession>A0A6J4ULR3</accession>
<name>A0A6J4ULR3_9BACT</name>
<evidence type="ECO:0008006" key="3">
    <source>
        <dbReference type="Google" id="ProtNLM"/>
    </source>
</evidence>
<proteinExistence type="predicted"/>
<gene>
    <name evidence="2" type="ORF">AVDCRST_MAG87-838</name>
</gene>
<dbReference type="AlphaFoldDB" id="A0A6J4ULR3"/>
<feature type="transmembrane region" description="Helical" evidence="1">
    <location>
        <begin position="47"/>
        <end position="75"/>
    </location>
</feature>
<evidence type="ECO:0000313" key="2">
    <source>
        <dbReference type="EMBL" id="CAA9550679.1"/>
    </source>
</evidence>
<dbReference type="Pfam" id="PF05437">
    <property type="entry name" value="AzlD"/>
    <property type="match status" value="1"/>
</dbReference>
<protein>
    <recommendedName>
        <fullName evidence="3">AzlD domain-containing protein</fullName>
    </recommendedName>
</protein>
<keyword evidence="1" id="KW-0812">Transmembrane</keyword>
<sequence>MMIHPTALLAIVLMAVVTYLTRAGGYWLLGRFALSPRLEAGLGYLPGSVFIALVVPAAIEEGPPGAIAIAVTAIVMRRTGNLLLTMIAGIGTIWIARHLLG</sequence>
<evidence type="ECO:0000256" key="1">
    <source>
        <dbReference type="SAM" id="Phobius"/>
    </source>
</evidence>